<organism evidence="2 3">
    <name type="scientific">Ferrithrix thermotolerans DSM 19514</name>
    <dbReference type="NCBI Taxonomy" id="1121881"/>
    <lineage>
        <taxon>Bacteria</taxon>
        <taxon>Bacillati</taxon>
        <taxon>Actinomycetota</taxon>
        <taxon>Acidimicrobiia</taxon>
        <taxon>Acidimicrobiales</taxon>
        <taxon>Acidimicrobiaceae</taxon>
        <taxon>Ferrithrix</taxon>
    </lineage>
</organism>
<reference evidence="3" key="1">
    <citation type="submission" date="2016-11" db="EMBL/GenBank/DDBJ databases">
        <authorList>
            <person name="Varghese N."/>
            <person name="Submissions S."/>
        </authorList>
    </citation>
    <scope>NUCLEOTIDE SEQUENCE [LARGE SCALE GENOMIC DNA]</scope>
    <source>
        <strain evidence="3">DSM 19514</strain>
    </source>
</reference>
<evidence type="ECO:0000313" key="2">
    <source>
        <dbReference type="EMBL" id="SHE72337.1"/>
    </source>
</evidence>
<feature type="compositionally biased region" description="Polar residues" evidence="1">
    <location>
        <begin position="127"/>
        <end position="137"/>
    </location>
</feature>
<dbReference type="STRING" id="1121881.SAMN02745225_01431"/>
<dbReference type="OrthoDB" id="3526022at2"/>
<dbReference type="EMBL" id="FQUL01000019">
    <property type="protein sequence ID" value="SHE72337.1"/>
    <property type="molecule type" value="Genomic_DNA"/>
</dbReference>
<sequence>MKATILLCDSALVAEGKLFILGGGWSLTGPGLAPMAIALKLDVAWGETQDMHHWELYLVDQDGNSVVFDTPEGPQPVEVRGDFQVGSPQGVPPGADVPVNIAVNLGPLPLPPNGRYTWRLSVDGETNESWEASFSTRPSEEGQPQGIL</sequence>
<dbReference type="AlphaFoldDB" id="A0A1M4VTX0"/>
<dbReference type="InterPro" id="IPR054221">
    <property type="entry name" value="DUF6941"/>
</dbReference>
<proteinExistence type="predicted"/>
<feature type="region of interest" description="Disordered" evidence="1">
    <location>
        <begin position="127"/>
        <end position="148"/>
    </location>
</feature>
<evidence type="ECO:0000313" key="3">
    <source>
        <dbReference type="Proteomes" id="UP000184295"/>
    </source>
</evidence>
<dbReference type="Proteomes" id="UP000184295">
    <property type="component" value="Unassembled WGS sequence"/>
</dbReference>
<keyword evidence="3" id="KW-1185">Reference proteome</keyword>
<accession>A0A1M4VTX0</accession>
<evidence type="ECO:0000256" key="1">
    <source>
        <dbReference type="SAM" id="MobiDB-lite"/>
    </source>
</evidence>
<protein>
    <submittedName>
        <fullName evidence="2">Uncharacterized protein</fullName>
    </submittedName>
</protein>
<gene>
    <name evidence="2" type="ORF">SAMN02745225_01431</name>
</gene>
<name>A0A1M4VTX0_9ACTN</name>
<dbReference type="Pfam" id="PF22091">
    <property type="entry name" value="DUF6941"/>
    <property type="match status" value="1"/>
</dbReference>
<dbReference type="RefSeq" id="WP_072790539.1">
    <property type="nucleotide sequence ID" value="NZ_FQUL01000019.1"/>
</dbReference>